<dbReference type="Pfam" id="PF04925">
    <property type="entry name" value="SHQ1"/>
    <property type="match status" value="1"/>
</dbReference>
<gene>
    <name evidence="5" type="ORF">GSLYS_00007283001</name>
</gene>
<accession>A0AAV2HIG8</accession>
<protein>
    <recommendedName>
        <fullName evidence="2">Protein SHQ1 homolog</fullName>
    </recommendedName>
</protein>
<evidence type="ECO:0000259" key="4">
    <source>
        <dbReference type="PROSITE" id="PS51203"/>
    </source>
</evidence>
<dbReference type="InterPro" id="IPR008978">
    <property type="entry name" value="HSP20-like_chaperone"/>
</dbReference>
<dbReference type="PANTHER" id="PTHR12967:SF0">
    <property type="entry name" value="PROTEIN SHQ1 HOMOLOG"/>
    <property type="match status" value="1"/>
</dbReference>
<feature type="non-terminal residue" evidence="5">
    <location>
        <position position="494"/>
    </location>
</feature>
<dbReference type="Pfam" id="PF21413">
    <property type="entry name" value="SHQ1-like_CS"/>
    <property type="match status" value="1"/>
</dbReference>
<evidence type="ECO:0000256" key="3">
    <source>
        <dbReference type="SAM" id="MobiDB-lite"/>
    </source>
</evidence>
<reference evidence="5 6" key="1">
    <citation type="submission" date="2024-04" db="EMBL/GenBank/DDBJ databases">
        <authorList>
            <consortium name="Genoscope - CEA"/>
            <person name="William W."/>
        </authorList>
    </citation>
    <scope>NUCLEOTIDE SEQUENCE [LARGE SCALE GENOMIC DNA]</scope>
</reference>
<comment type="similarity">
    <text evidence="1">Belongs to the SHQ1 family.</text>
</comment>
<evidence type="ECO:0000313" key="5">
    <source>
        <dbReference type="EMBL" id="CAL1533265.1"/>
    </source>
</evidence>
<dbReference type="PANTHER" id="PTHR12967">
    <property type="entry name" value="PROTEIN SHQ1 HOMOLOG"/>
    <property type="match status" value="1"/>
</dbReference>
<dbReference type="InterPro" id="IPR039742">
    <property type="entry name" value="Shq1"/>
</dbReference>
<feature type="compositionally biased region" description="Acidic residues" evidence="3">
    <location>
        <begin position="447"/>
        <end position="475"/>
    </location>
</feature>
<dbReference type="GO" id="GO:0005654">
    <property type="term" value="C:nucleoplasm"/>
    <property type="evidence" value="ECO:0007669"/>
    <property type="project" value="TreeGrafter"/>
</dbReference>
<name>A0AAV2HIG8_LYMST</name>
<feature type="region of interest" description="Disordered" evidence="3">
    <location>
        <begin position="447"/>
        <end position="494"/>
    </location>
</feature>
<dbReference type="PROSITE" id="PS51203">
    <property type="entry name" value="CS"/>
    <property type="match status" value="1"/>
</dbReference>
<dbReference type="GO" id="GO:0005737">
    <property type="term" value="C:cytoplasm"/>
    <property type="evidence" value="ECO:0007669"/>
    <property type="project" value="TreeGrafter"/>
</dbReference>
<organism evidence="5 6">
    <name type="scientific">Lymnaea stagnalis</name>
    <name type="common">Great pond snail</name>
    <name type="synonym">Helix stagnalis</name>
    <dbReference type="NCBI Taxonomy" id="6523"/>
    <lineage>
        <taxon>Eukaryota</taxon>
        <taxon>Metazoa</taxon>
        <taxon>Spiralia</taxon>
        <taxon>Lophotrochozoa</taxon>
        <taxon>Mollusca</taxon>
        <taxon>Gastropoda</taxon>
        <taxon>Heterobranchia</taxon>
        <taxon>Euthyneura</taxon>
        <taxon>Panpulmonata</taxon>
        <taxon>Hygrophila</taxon>
        <taxon>Lymnaeoidea</taxon>
        <taxon>Lymnaeidae</taxon>
        <taxon>Lymnaea</taxon>
    </lineage>
</organism>
<keyword evidence="6" id="KW-1185">Reference proteome</keyword>
<evidence type="ECO:0000256" key="1">
    <source>
        <dbReference type="ARBA" id="ARBA00005607"/>
    </source>
</evidence>
<dbReference type="GO" id="GO:0000493">
    <property type="term" value="P:box H/ACA snoRNP assembly"/>
    <property type="evidence" value="ECO:0007669"/>
    <property type="project" value="InterPro"/>
</dbReference>
<evidence type="ECO:0000256" key="2">
    <source>
        <dbReference type="ARBA" id="ARBA00013750"/>
    </source>
</evidence>
<proteinExistence type="inferred from homology"/>
<dbReference type="Proteomes" id="UP001497497">
    <property type="component" value="Unassembled WGS sequence"/>
</dbReference>
<dbReference type="InterPro" id="IPR007009">
    <property type="entry name" value="Shq1_C"/>
</dbReference>
<dbReference type="AlphaFoldDB" id="A0AAV2HIG8"/>
<sequence length="494" mass="56238">MLTPKFSITQDADFIYILIKAPHIKLSETDSYVNDDEFYFYSQPYYLRLHLPGCIQDNEQSTSQYDVDTGQLTVRIAKQNKGEHFDGLNLLTKLLTPKKGKELPEIEVVGPVIGENNSGESDEDGESSWFLEQIPNEEPEPIASLGLKDTTYGFANKKRNTLNQITTELTEIIDLRDPDNTPQQVRRQLREQQELDLFNCEHYLADFFDDELIQELIIPDFPELTGTVGLAPVLTEKETEKLLQLPRREYIIDKTDLEPVYYSLVDLVFAYAYNFRFTNGEQNVESDWTVCKLSGTLSWLESFQNIKDVVVSCARRSVTFPLYRNWKLFNRVLSDVKTIFNVGKTQILKCLLGIHSILSESDVRHPLNNLYITDYCIWVQSADSKRFELLAKALSDLNISKSDLGLNLDDMESDAKKLIEEKCHESETHGDDIAHIFDNVVKLTEAEISDSDDCSDSDEETDASSDDASSDDTSESPELCTANSDSKSEICKDK</sequence>
<dbReference type="InterPro" id="IPR048696">
    <property type="entry name" value="SHQ1-like_CS"/>
</dbReference>
<dbReference type="SUPFAM" id="SSF49764">
    <property type="entry name" value="HSP20-like chaperones"/>
    <property type="match status" value="1"/>
</dbReference>
<dbReference type="InterPro" id="IPR007052">
    <property type="entry name" value="CS_dom"/>
</dbReference>
<evidence type="ECO:0000313" key="6">
    <source>
        <dbReference type="Proteomes" id="UP001497497"/>
    </source>
</evidence>
<feature type="domain" description="CS" evidence="4">
    <location>
        <begin position="1"/>
        <end position="89"/>
    </location>
</feature>
<dbReference type="Gene3D" id="2.60.40.790">
    <property type="match status" value="1"/>
</dbReference>
<dbReference type="GO" id="GO:0051082">
    <property type="term" value="F:unfolded protein binding"/>
    <property type="evidence" value="ECO:0007669"/>
    <property type="project" value="TreeGrafter"/>
</dbReference>
<comment type="caution">
    <text evidence="5">The sequence shown here is derived from an EMBL/GenBank/DDBJ whole genome shotgun (WGS) entry which is preliminary data.</text>
</comment>
<dbReference type="EMBL" id="CAXITT010000139">
    <property type="protein sequence ID" value="CAL1533265.1"/>
    <property type="molecule type" value="Genomic_DNA"/>
</dbReference>